<evidence type="ECO:0000313" key="2">
    <source>
        <dbReference type="EMBL" id="KAH0928041.1"/>
    </source>
</evidence>
<dbReference type="SUPFAM" id="SSF52047">
    <property type="entry name" value="RNI-like"/>
    <property type="match status" value="1"/>
</dbReference>
<gene>
    <name evidence="2" type="ORF">HID58_020297</name>
</gene>
<accession>A0ABQ8DHW1</accession>
<protein>
    <recommendedName>
        <fullName evidence="1">F-box/LRR-repeat protein 15/At3g58940/PEG3-like LRR domain-containing protein</fullName>
    </recommendedName>
</protein>
<evidence type="ECO:0000259" key="1">
    <source>
        <dbReference type="Pfam" id="PF24758"/>
    </source>
</evidence>
<organism evidence="2 3">
    <name type="scientific">Brassica napus</name>
    <name type="common">Rape</name>
    <dbReference type="NCBI Taxonomy" id="3708"/>
    <lineage>
        <taxon>Eukaryota</taxon>
        <taxon>Viridiplantae</taxon>
        <taxon>Streptophyta</taxon>
        <taxon>Embryophyta</taxon>
        <taxon>Tracheophyta</taxon>
        <taxon>Spermatophyta</taxon>
        <taxon>Magnoliopsida</taxon>
        <taxon>eudicotyledons</taxon>
        <taxon>Gunneridae</taxon>
        <taxon>Pentapetalae</taxon>
        <taxon>rosids</taxon>
        <taxon>malvids</taxon>
        <taxon>Brassicales</taxon>
        <taxon>Brassicaceae</taxon>
        <taxon>Brassiceae</taxon>
        <taxon>Brassica</taxon>
    </lineage>
</organism>
<feature type="domain" description="F-box/LRR-repeat protein 15/At3g58940/PEG3-like LRR" evidence="1">
    <location>
        <begin position="120"/>
        <end position="224"/>
    </location>
</feature>
<dbReference type="Pfam" id="PF24758">
    <property type="entry name" value="LRR_At5g56370"/>
    <property type="match status" value="1"/>
</dbReference>
<feature type="non-terminal residue" evidence="2">
    <location>
        <position position="406"/>
    </location>
</feature>
<dbReference type="Proteomes" id="UP000824890">
    <property type="component" value="Unassembled WGS sequence"/>
</dbReference>
<dbReference type="InterPro" id="IPR032675">
    <property type="entry name" value="LRR_dom_sf"/>
</dbReference>
<evidence type="ECO:0000313" key="3">
    <source>
        <dbReference type="Proteomes" id="UP000824890"/>
    </source>
</evidence>
<dbReference type="InterPro" id="IPR055411">
    <property type="entry name" value="LRR_FXL15/At3g58940/PEG3-like"/>
</dbReference>
<keyword evidence="3" id="KW-1185">Reference proteome</keyword>
<proteinExistence type="predicted"/>
<name>A0ABQ8DHW1_BRANA</name>
<dbReference type="EMBL" id="JAGKQM010000005">
    <property type="protein sequence ID" value="KAH0928041.1"/>
    <property type="molecule type" value="Genomic_DNA"/>
</dbReference>
<reference evidence="2 3" key="1">
    <citation type="submission" date="2021-05" db="EMBL/GenBank/DDBJ databases">
        <title>Genome Assembly of Synthetic Allotetraploid Brassica napus Reveals Homoeologous Exchanges between Subgenomes.</title>
        <authorList>
            <person name="Davis J.T."/>
        </authorList>
    </citation>
    <scope>NUCLEOTIDE SEQUENCE [LARGE SCALE GENOMIC DNA]</scope>
    <source>
        <strain evidence="3">cv. Da-Ae</strain>
        <tissue evidence="2">Seedling</tissue>
    </source>
</reference>
<dbReference type="PANTHER" id="PTHR31900">
    <property type="entry name" value="F-BOX/RNI SUPERFAMILY PROTEIN-RELATED"/>
    <property type="match status" value="1"/>
</dbReference>
<dbReference type="InterPro" id="IPR050232">
    <property type="entry name" value="FBL13/AtMIF1-like"/>
</dbReference>
<comment type="caution">
    <text evidence="2">The sequence shown here is derived from an EMBL/GenBank/DDBJ whole genome shotgun (WGS) entry which is preliminary data.</text>
</comment>
<dbReference type="Gene3D" id="3.80.10.10">
    <property type="entry name" value="Ribonuclease Inhibitor"/>
    <property type="match status" value="1"/>
</dbReference>
<sequence length="406" mass="46195">MRFKKESDNHDQNNTTIALITLAGQHMGFRATKISFLSTNLPKQEAFARLLRSENLSSAFATVLRGRNGQDKQVLYVSGNSSIKKFSLNCRKGYRIKLWLRDVLNRGGLLDPDLHLDVADAGLPCEVFTCNTLVELKLTEFCMKELPEDASLPALKKLFLKSIEFDSLQLCAFGKLLSACPVLEELVLDDLRWDLWKWSRSVFSPSLRKLTFKHTEFRGVDMSDFGNILLILPVSYLAVNLNSLVEANLDLVGTIGHYYNSHLAGEGDNITSNPTDMFKEMRNVQIMNLLSQNSLEIFYLFRGVIPVYENILMEWTGIFAKPLQRLSPSRVPCTMLHMILFAAVCWNILSLSCPVKVVKDNQVRRNYRRVRNYHVLSGWKLVFGGTDDMKFQKAISKSFKLDSFAS</sequence>
<dbReference type="PANTHER" id="PTHR31900:SF16">
    <property type="entry name" value="RNI-LIKE SUPERFAMILY PROTEIN-RELATED"/>
    <property type="match status" value="1"/>
</dbReference>